<dbReference type="SFLD" id="SFLDS00029">
    <property type="entry name" value="Radical_SAM"/>
    <property type="match status" value="1"/>
</dbReference>
<dbReference type="InterPro" id="IPR013785">
    <property type="entry name" value="Aldolase_TIM"/>
</dbReference>
<dbReference type="InterPro" id="IPR058240">
    <property type="entry name" value="rSAM_sf"/>
</dbReference>
<gene>
    <name evidence="6" type="ORF">GMD78_13760</name>
</gene>
<name>A0A6N8FNR0_9BACI</name>
<evidence type="ECO:0000256" key="1">
    <source>
        <dbReference type="ARBA" id="ARBA00022691"/>
    </source>
</evidence>
<dbReference type="Proteomes" id="UP000469125">
    <property type="component" value="Unassembled WGS sequence"/>
</dbReference>
<dbReference type="EMBL" id="WOCA01000011">
    <property type="protein sequence ID" value="MUK89429.1"/>
    <property type="molecule type" value="Genomic_DNA"/>
</dbReference>
<dbReference type="GO" id="GO:0016491">
    <property type="term" value="F:oxidoreductase activity"/>
    <property type="evidence" value="ECO:0007669"/>
    <property type="project" value="InterPro"/>
</dbReference>
<keyword evidence="7" id="KW-1185">Reference proteome</keyword>
<dbReference type="GO" id="GO:0046872">
    <property type="term" value="F:metal ion binding"/>
    <property type="evidence" value="ECO:0007669"/>
    <property type="project" value="UniProtKB-KW"/>
</dbReference>
<keyword evidence="1" id="KW-0949">S-adenosyl-L-methionine</keyword>
<dbReference type="SFLD" id="SFLDG01067">
    <property type="entry name" value="SPASM/twitch_domain_containing"/>
    <property type="match status" value="1"/>
</dbReference>
<keyword evidence="4" id="KW-0411">Iron-sulfur</keyword>
<dbReference type="GO" id="GO:0051536">
    <property type="term" value="F:iron-sulfur cluster binding"/>
    <property type="evidence" value="ECO:0007669"/>
    <property type="project" value="UniProtKB-KW"/>
</dbReference>
<dbReference type="PANTHER" id="PTHR43273">
    <property type="entry name" value="ANAEROBIC SULFATASE-MATURATING ENZYME HOMOLOG ASLB-RELATED"/>
    <property type="match status" value="1"/>
</dbReference>
<dbReference type="Gene3D" id="3.20.20.70">
    <property type="entry name" value="Aldolase class I"/>
    <property type="match status" value="1"/>
</dbReference>
<evidence type="ECO:0000313" key="6">
    <source>
        <dbReference type="EMBL" id="MUK89429.1"/>
    </source>
</evidence>
<comment type="caution">
    <text evidence="6">The sequence shown here is derived from an EMBL/GenBank/DDBJ whole genome shotgun (WGS) entry which is preliminary data.</text>
</comment>
<evidence type="ECO:0000256" key="4">
    <source>
        <dbReference type="ARBA" id="ARBA00023014"/>
    </source>
</evidence>
<proteinExistence type="inferred from homology"/>
<dbReference type="InterPro" id="IPR007197">
    <property type="entry name" value="rSAM"/>
</dbReference>
<keyword evidence="3" id="KW-0408">Iron</keyword>
<dbReference type="RefSeq" id="WP_155669398.1">
    <property type="nucleotide sequence ID" value="NZ_WOCA01000011.1"/>
</dbReference>
<dbReference type="InterPro" id="IPR023867">
    <property type="entry name" value="Sulphatase_maturase_rSAM"/>
</dbReference>
<evidence type="ECO:0000256" key="2">
    <source>
        <dbReference type="ARBA" id="ARBA00022723"/>
    </source>
</evidence>
<dbReference type="SUPFAM" id="SSF102114">
    <property type="entry name" value="Radical SAM enzymes"/>
    <property type="match status" value="1"/>
</dbReference>
<evidence type="ECO:0000256" key="3">
    <source>
        <dbReference type="ARBA" id="ARBA00023004"/>
    </source>
</evidence>
<accession>A0A6N8FNR0</accession>
<evidence type="ECO:0000256" key="5">
    <source>
        <dbReference type="ARBA" id="ARBA00023601"/>
    </source>
</evidence>
<protein>
    <submittedName>
        <fullName evidence="6">Uncharacterized protein</fullName>
    </submittedName>
</protein>
<sequence length="86" mass="9963">MQRVMNQDIAGVMWKTVSEACNLACDYCYYSRCNGRPEKIEKIDEEILEKFMKEYMAFKHGVVPFSWQGGELLLAGLDFFKKVVAL</sequence>
<comment type="similarity">
    <text evidence="5">Belongs to the radical SAM superfamily. Anaerobic sulfatase-maturating enzyme family.</text>
</comment>
<evidence type="ECO:0000313" key="7">
    <source>
        <dbReference type="Proteomes" id="UP000469125"/>
    </source>
</evidence>
<keyword evidence="2" id="KW-0479">Metal-binding</keyword>
<reference evidence="6 7" key="1">
    <citation type="submission" date="2019-11" db="EMBL/GenBank/DDBJ databases">
        <authorList>
            <person name="Li X."/>
        </authorList>
    </citation>
    <scope>NUCLEOTIDE SEQUENCE [LARGE SCALE GENOMIC DNA]</scope>
    <source>
        <strain evidence="6 7">L9</strain>
    </source>
</reference>
<organism evidence="6 7">
    <name type="scientific">Ornithinibacillus caprae</name>
    <dbReference type="NCBI Taxonomy" id="2678566"/>
    <lineage>
        <taxon>Bacteria</taxon>
        <taxon>Bacillati</taxon>
        <taxon>Bacillota</taxon>
        <taxon>Bacilli</taxon>
        <taxon>Bacillales</taxon>
        <taxon>Bacillaceae</taxon>
        <taxon>Ornithinibacillus</taxon>
    </lineage>
</organism>
<dbReference type="AlphaFoldDB" id="A0A6N8FNR0"/>
<dbReference type="PANTHER" id="PTHR43273:SF3">
    <property type="entry name" value="ANAEROBIC SULFATASE-MATURATING ENZYME HOMOLOG ASLB-RELATED"/>
    <property type="match status" value="1"/>
</dbReference>